<evidence type="ECO:0000313" key="1">
    <source>
        <dbReference type="EMBL" id="MED6159541.1"/>
    </source>
</evidence>
<dbReference type="Proteomes" id="UP001341840">
    <property type="component" value="Unassembled WGS sequence"/>
</dbReference>
<comment type="caution">
    <text evidence="1">The sequence shown here is derived from an EMBL/GenBank/DDBJ whole genome shotgun (WGS) entry which is preliminary data.</text>
</comment>
<gene>
    <name evidence="1" type="ORF">PIB30_043181</name>
</gene>
<proteinExistence type="predicted"/>
<sequence length="116" mass="13052">MATVELRRRRRVGSHGCISDSSSLMAKLLFPSHHHRHLRTSVYCHRRRRMSRRHSAHPLPPLMEELSTVVVVATMFEQKGENVKREGEAVSVAAGELCSSTAAVQNHHCCFNAVQP</sequence>
<evidence type="ECO:0000313" key="2">
    <source>
        <dbReference type="Proteomes" id="UP001341840"/>
    </source>
</evidence>
<organism evidence="1 2">
    <name type="scientific">Stylosanthes scabra</name>
    <dbReference type="NCBI Taxonomy" id="79078"/>
    <lineage>
        <taxon>Eukaryota</taxon>
        <taxon>Viridiplantae</taxon>
        <taxon>Streptophyta</taxon>
        <taxon>Embryophyta</taxon>
        <taxon>Tracheophyta</taxon>
        <taxon>Spermatophyta</taxon>
        <taxon>Magnoliopsida</taxon>
        <taxon>eudicotyledons</taxon>
        <taxon>Gunneridae</taxon>
        <taxon>Pentapetalae</taxon>
        <taxon>rosids</taxon>
        <taxon>fabids</taxon>
        <taxon>Fabales</taxon>
        <taxon>Fabaceae</taxon>
        <taxon>Papilionoideae</taxon>
        <taxon>50 kb inversion clade</taxon>
        <taxon>dalbergioids sensu lato</taxon>
        <taxon>Dalbergieae</taxon>
        <taxon>Pterocarpus clade</taxon>
        <taxon>Stylosanthes</taxon>
    </lineage>
</organism>
<accession>A0ABU6UE86</accession>
<name>A0ABU6UE86_9FABA</name>
<dbReference type="EMBL" id="JASCZI010121079">
    <property type="protein sequence ID" value="MED6159541.1"/>
    <property type="molecule type" value="Genomic_DNA"/>
</dbReference>
<protein>
    <submittedName>
        <fullName evidence="1">Uncharacterized protein</fullName>
    </submittedName>
</protein>
<reference evidence="1 2" key="1">
    <citation type="journal article" date="2023" name="Plants (Basel)">
        <title>Bridging the Gap: Combining Genomics and Transcriptomics Approaches to Understand Stylosanthes scabra, an Orphan Legume from the Brazilian Caatinga.</title>
        <authorList>
            <person name="Ferreira-Neto J.R.C."/>
            <person name="da Silva M.D."/>
            <person name="Binneck E."/>
            <person name="de Melo N.F."/>
            <person name="da Silva R.H."/>
            <person name="de Melo A.L.T.M."/>
            <person name="Pandolfi V."/>
            <person name="Bustamante F.O."/>
            <person name="Brasileiro-Vidal A.C."/>
            <person name="Benko-Iseppon A.M."/>
        </authorList>
    </citation>
    <scope>NUCLEOTIDE SEQUENCE [LARGE SCALE GENOMIC DNA]</scope>
    <source>
        <tissue evidence="1">Leaves</tissue>
    </source>
</reference>
<keyword evidence="2" id="KW-1185">Reference proteome</keyword>